<gene>
    <name evidence="2" type="ORF">GCM10010274_57610</name>
</gene>
<dbReference type="AlphaFoldDB" id="A0A918I2D1"/>
<reference evidence="2" key="1">
    <citation type="journal article" date="2014" name="Int. J. Syst. Evol. Microbiol.">
        <title>Complete genome sequence of Corynebacterium casei LMG S-19264T (=DSM 44701T), isolated from a smear-ripened cheese.</title>
        <authorList>
            <consortium name="US DOE Joint Genome Institute (JGI-PGF)"/>
            <person name="Walter F."/>
            <person name="Albersmeier A."/>
            <person name="Kalinowski J."/>
            <person name="Ruckert C."/>
        </authorList>
    </citation>
    <scope>NUCLEOTIDE SEQUENCE</scope>
    <source>
        <strain evidence="2">JCM 4391</strain>
    </source>
</reference>
<keyword evidence="3" id="KW-1185">Reference proteome</keyword>
<keyword evidence="1" id="KW-0808">Transferase</keyword>
<evidence type="ECO:0000313" key="3">
    <source>
        <dbReference type="Proteomes" id="UP000636661"/>
    </source>
</evidence>
<dbReference type="GO" id="GO:0016765">
    <property type="term" value="F:transferase activity, transferring alkyl or aryl (other than methyl) groups"/>
    <property type="evidence" value="ECO:0007669"/>
    <property type="project" value="InterPro"/>
</dbReference>
<evidence type="ECO:0000313" key="2">
    <source>
        <dbReference type="EMBL" id="GGU61236.1"/>
    </source>
</evidence>
<dbReference type="EMBL" id="BMTP01000019">
    <property type="protein sequence ID" value="GGU61236.1"/>
    <property type="molecule type" value="Genomic_DNA"/>
</dbReference>
<evidence type="ECO:0000256" key="1">
    <source>
        <dbReference type="ARBA" id="ARBA00022679"/>
    </source>
</evidence>
<dbReference type="InterPro" id="IPR036424">
    <property type="entry name" value="UPP_synth-like_sf"/>
</dbReference>
<dbReference type="SUPFAM" id="SSF64005">
    <property type="entry name" value="Undecaprenyl diphosphate synthase"/>
    <property type="match status" value="1"/>
</dbReference>
<proteinExistence type="predicted"/>
<protein>
    <submittedName>
        <fullName evidence="2">Uncharacterized protein</fullName>
    </submittedName>
</protein>
<dbReference type="Gene3D" id="3.40.1180.10">
    <property type="entry name" value="Decaprenyl diphosphate synthase-like"/>
    <property type="match status" value="1"/>
</dbReference>
<organism evidence="2 3">
    <name type="scientific">Streptomyces lavendofoliae</name>
    <dbReference type="NCBI Taxonomy" id="67314"/>
    <lineage>
        <taxon>Bacteria</taxon>
        <taxon>Bacillati</taxon>
        <taxon>Actinomycetota</taxon>
        <taxon>Actinomycetes</taxon>
        <taxon>Kitasatosporales</taxon>
        <taxon>Streptomycetaceae</taxon>
        <taxon>Streptomyces</taxon>
    </lineage>
</organism>
<dbReference type="Pfam" id="PF01255">
    <property type="entry name" value="Prenyltransf"/>
    <property type="match status" value="1"/>
</dbReference>
<name>A0A918I2D1_9ACTN</name>
<comment type="caution">
    <text evidence="2">The sequence shown here is derived from an EMBL/GenBank/DDBJ whole genome shotgun (WGS) entry which is preliminary data.</text>
</comment>
<sequence>MPTTGDDADRRFDHGGRRDIVEAARSLIRSGTPADEVTQRLFADHLPFLDITDVELVIHTSGEQRISEVLWPDFRCPDFLASCTPTGAAPTASGAWRPGRTETHHDDCRLIRLVRRVTMLRHKWRWRSRLCSAREAQECKPCGRWRPTALFPAGLKGLRRFGDGNYRPLQPPSWSWCPIPAG</sequence>
<accession>A0A918I2D1</accession>
<dbReference type="InterPro" id="IPR001441">
    <property type="entry name" value="UPP_synth-like"/>
</dbReference>
<reference evidence="2" key="2">
    <citation type="submission" date="2020-09" db="EMBL/GenBank/DDBJ databases">
        <authorList>
            <person name="Sun Q."/>
            <person name="Ohkuma M."/>
        </authorList>
    </citation>
    <scope>NUCLEOTIDE SEQUENCE</scope>
    <source>
        <strain evidence="2">JCM 4391</strain>
    </source>
</reference>
<dbReference type="Proteomes" id="UP000636661">
    <property type="component" value="Unassembled WGS sequence"/>
</dbReference>